<evidence type="ECO:0000256" key="3">
    <source>
        <dbReference type="ARBA" id="ARBA00023015"/>
    </source>
</evidence>
<evidence type="ECO:0000256" key="1">
    <source>
        <dbReference type="ARBA" id="ARBA00022491"/>
    </source>
</evidence>
<keyword evidence="1" id="KW-0678">Repressor</keyword>
<evidence type="ECO:0000256" key="6">
    <source>
        <dbReference type="ARBA" id="ARBA00023163"/>
    </source>
</evidence>
<dbReference type="Pfam" id="PF04014">
    <property type="entry name" value="MazE_antitoxin"/>
    <property type="match status" value="1"/>
</dbReference>
<evidence type="ECO:0000256" key="4">
    <source>
        <dbReference type="ARBA" id="ARBA00023125"/>
    </source>
</evidence>
<dbReference type="InterPro" id="IPR037914">
    <property type="entry name" value="SpoVT-AbrB_sf"/>
</dbReference>
<keyword evidence="4 7" id="KW-0238">DNA-binding</keyword>
<proteinExistence type="predicted"/>
<dbReference type="Gene3D" id="2.10.260.10">
    <property type="match status" value="1"/>
</dbReference>
<comment type="caution">
    <text evidence="9">The sequence shown here is derived from an EMBL/GenBank/DDBJ whole genome shotgun (WGS) entry which is preliminary data.</text>
</comment>
<dbReference type="GO" id="GO:0030435">
    <property type="term" value="P:sporulation resulting in formation of a cellular spore"/>
    <property type="evidence" value="ECO:0007669"/>
    <property type="project" value="UniProtKB-KW"/>
</dbReference>
<dbReference type="NCBIfam" id="TIGR01439">
    <property type="entry name" value="lp_hng_hel_AbrB"/>
    <property type="match status" value="1"/>
</dbReference>
<keyword evidence="2" id="KW-0749">Sporulation</keyword>
<dbReference type="Pfam" id="PF15714">
    <property type="entry name" value="SpoVT_C"/>
    <property type="match status" value="1"/>
</dbReference>
<feature type="domain" description="SpoVT-AbrB" evidence="8">
    <location>
        <begin position="5"/>
        <end position="51"/>
    </location>
</feature>
<dbReference type="SMART" id="SM00966">
    <property type="entry name" value="SpoVT_AbrB"/>
    <property type="match status" value="1"/>
</dbReference>
<evidence type="ECO:0000313" key="10">
    <source>
        <dbReference type="Proteomes" id="UP000823877"/>
    </source>
</evidence>
<keyword evidence="5" id="KW-0010">Activator</keyword>
<dbReference type="Proteomes" id="UP000823877">
    <property type="component" value="Unassembled WGS sequence"/>
</dbReference>
<dbReference type="Gene3D" id="3.30.450.40">
    <property type="match status" value="1"/>
</dbReference>
<dbReference type="GO" id="GO:0003677">
    <property type="term" value="F:DNA binding"/>
    <property type="evidence" value="ECO:0007669"/>
    <property type="project" value="UniProtKB-UniRule"/>
</dbReference>
<keyword evidence="3" id="KW-0805">Transcription regulation</keyword>
<organism evidence="9 10">
    <name type="scientific">Candidatus Eubacterium faecale</name>
    <dbReference type="NCBI Taxonomy" id="2838568"/>
    <lineage>
        <taxon>Bacteria</taxon>
        <taxon>Bacillati</taxon>
        <taxon>Bacillota</taxon>
        <taxon>Clostridia</taxon>
        <taxon>Eubacteriales</taxon>
        <taxon>Eubacteriaceae</taxon>
        <taxon>Eubacterium</taxon>
    </lineage>
</organism>
<accession>A0A9D2S874</accession>
<dbReference type="InterPro" id="IPR007159">
    <property type="entry name" value="SpoVT-AbrB_dom"/>
</dbReference>
<reference evidence="9" key="1">
    <citation type="journal article" date="2021" name="PeerJ">
        <title>Extensive microbial diversity within the chicken gut microbiome revealed by metagenomics and culture.</title>
        <authorList>
            <person name="Gilroy R."/>
            <person name="Ravi A."/>
            <person name="Getino M."/>
            <person name="Pursley I."/>
            <person name="Horton D.L."/>
            <person name="Alikhan N.F."/>
            <person name="Baker D."/>
            <person name="Gharbi K."/>
            <person name="Hall N."/>
            <person name="Watson M."/>
            <person name="Adriaenssens E.M."/>
            <person name="Foster-Nyarko E."/>
            <person name="Jarju S."/>
            <person name="Secka A."/>
            <person name="Antonio M."/>
            <person name="Oren A."/>
            <person name="Chaudhuri R.R."/>
            <person name="La Ragione R."/>
            <person name="Hildebrand F."/>
            <person name="Pallen M.J."/>
        </authorList>
    </citation>
    <scope>NUCLEOTIDE SEQUENCE</scope>
    <source>
        <strain evidence="9">CHK188-16595</strain>
    </source>
</reference>
<evidence type="ECO:0000256" key="5">
    <source>
        <dbReference type="ARBA" id="ARBA00023159"/>
    </source>
</evidence>
<dbReference type="PANTHER" id="PTHR36432">
    <property type="match status" value="1"/>
</dbReference>
<name>A0A9D2S874_9FIRM</name>
<dbReference type="InterPro" id="IPR052731">
    <property type="entry name" value="B_subtilis_Trans_State_Reg"/>
</dbReference>
<gene>
    <name evidence="9" type="ORF">IAA37_02680</name>
</gene>
<evidence type="ECO:0000256" key="2">
    <source>
        <dbReference type="ARBA" id="ARBA00022969"/>
    </source>
</evidence>
<dbReference type="PANTHER" id="PTHR36432:SF1">
    <property type="entry name" value="STAGE V SPORULATION PROTEIN T"/>
    <property type="match status" value="1"/>
</dbReference>
<dbReference type="SUPFAM" id="SSF89447">
    <property type="entry name" value="AbrB/MazE/MraZ-like"/>
    <property type="match status" value="1"/>
</dbReference>
<evidence type="ECO:0000256" key="7">
    <source>
        <dbReference type="PROSITE-ProRule" id="PRU01076"/>
    </source>
</evidence>
<dbReference type="PROSITE" id="PS51740">
    <property type="entry name" value="SPOVT_ABRB"/>
    <property type="match status" value="1"/>
</dbReference>
<sequence>MKATGIVRRIDDLGRIVIPKEIRRSFRIREGDPLEIFTDAEGEVIFKKYSPIGELSNFANQYAEVLHKSGGLPIAIMDNDHVIAASGLSKREVLERRVTKNLEELMENRAIHISTKEVPPMNAIEGFDRKANVVYPIIYGGDVSGAVALMQSDESHLPTETEIKLVQVAAAFLGKQME</sequence>
<dbReference type="EMBL" id="DWXN01000005">
    <property type="protein sequence ID" value="HJB74563.1"/>
    <property type="molecule type" value="Genomic_DNA"/>
</dbReference>
<keyword evidence="6" id="KW-0804">Transcription</keyword>
<reference evidence="9" key="2">
    <citation type="submission" date="2021-04" db="EMBL/GenBank/DDBJ databases">
        <authorList>
            <person name="Gilroy R."/>
        </authorList>
    </citation>
    <scope>NUCLEOTIDE SEQUENCE</scope>
    <source>
        <strain evidence="9">CHK188-16595</strain>
    </source>
</reference>
<dbReference type="InterPro" id="IPR029016">
    <property type="entry name" value="GAF-like_dom_sf"/>
</dbReference>
<dbReference type="FunFam" id="2.10.260.10:FF:000001">
    <property type="entry name" value="Stage V sporulation protein T"/>
    <property type="match status" value="1"/>
</dbReference>
<protein>
    <submittedName>
        <fullName evidence="9">AbrB/MazE/SpoVT family DNA-binding domain-containing protein</fullName>
    </submittedName>
</protein>
<dbReference type="GO" id="GO:0042802">
    <property type="term" value="F:identical protein binding"/>
    <property type="evidence" value="ECO:0007669"/>
    <property type="project" value="UniProtKB-ARBA"/>
</dbReference>
<dbReference type="AlphaFoldDB" id="A0A9D2S874"/>
<evidence type="ECO:0000259" key="8">
    <source>
        <dbReference type="PROSITE" id="PS51740"/>
    </source>
</evidence>
<evidence type="ECO:0000313" key="9">
    <source>
        <dbReference type="EMBL" id="HJB74563.1"/>
    </source>
</evidence>
<dbReference type="SUPFAM" id="SSF55781">
    <property type="entry name" value="GAF domain-like"/>
    <property type="match status" value="1"/>
</dbReference>